<feature type="compositionally biased region" description="Basic and acidic residues" evidence="1">
    <location>
        <begin position="144"/>
        <end position="159"/>
    </location>
</feature>
<sequence>GISTFAMLNGTLPFTVEPFNIKQLHLKMVNGEMNPISSNISSGAVHFMHSLLEPDPGKRPTVKEAMKEKWLNDNNINKPPNLFMYRNRLHPNELNPVVLSYMTETMEFNLSDVVTVLIKNKPSSIMATYYLLLKKLIRYQMAHKTEKKEHEPEKFHGEHPGSISQDAGVPVFQKTKMVIAEKWKSGNNEAEMPYATKEDEVAVILENQEILPEVSKFAGRELIYLDLPKSPHNSCGSFNQTQLEPRENEEDVKNWTEVRKLYLSEKPPSALRNNPIYAVNHEAEKSSVSHICRLTPRSTNENRIVDQDPVVFPDTKIKDLLKAMNENLLAPKWQHQERKSSAFLVMETPQLSPLPRLKQGATKDPVIKKFSWLERSQQESTGSPFFVSVSRPPVFPVPQEHTSMVRSLRQSKEKSNDFFKNDKIKRNVQLKYTPKDADLNLPTLSPPYQTTSGKKSEMLRLDFA</sequence>
<dbReference type="InterPro" id="IPR000719">
    <property type="entry name" value="Prot_kinase_dom"/>
</dbReference>
<evidence type="ECO:0000259" key="2">
    <source>
        <dbReference type="PROSITE" id="PS50011"/>
    </source>
</evidence>
<dbReference type="OrthoDB" id="193931at2759"/>
<feature type="non-terminal residue" evidence="4">
    <location>
        <position position="1"/>
    </location>
</feature>
<gene>
    <name evidence="4" type="primary">LOC112542719</name>
</gene>
<dbReference type="Gene3D" id="1.10.510.10">
    <property type="entry name" value="Transferase(Phosphotransferase) domain 1"/>
    <property type="match status" value="1"/>
</dbReference>
<feature type="domain" description="Protein kinase" evidence="2">
    <location>
        <begin position="1"/>
        <end position="71"/>
    </location>
</feature>
<feature type="region of interest" description="Disordered" evidence="1">
    <location>
        <begin position="437"/>
        <end position="464"/>
    </location>
</feature>
<dbReference type="Proteomes" id="UP000695026">
    <property type="component" value="Unplaced"/>
</dbReference>
<proteinExistence type="predicted"/>
<name>A0A9F5N6V7_PYTBI</name>
<organism evidence="3 4">
    <name type="scientific">Python bivittatus</name>
    <name type="common">Burmese python</name>
    <name type="synonym">Python molurus bivittatus</name>
    <dbReference type="NCBI Taxonomy" id="176946"/>
    <lineage>
        <taxon>Eukaryota</taxon>
        <taxon>Metazoa</taxon>
        <taxon>Chordata</taxon>
        <taxon>Craniata</taxon>
        <taxon>Vertebrata</taxon>
        <taxon>Euteleostomi</taxon>
        <taxon>Lepidosauria</taxon>
        <taxon>Squamata</taxon>
        <taxon>Bifurcata</taxon>
        <taxon>Unidentata</taxon>
        <taxon>Episquamata</taxon>
        <taxon>Toxicofera</taxon>
        <taxon>Serpentes</taxon>
        <taxon>Henophidia</taxon>
        <taxon>Pythonidae</taxon>
        <taxon>Python</taxon>
    </lineage>
</organism>
<dbReference type="GO" id="GO:0004672">
    <property type="term" value="F:protein kinase activity"/>
    <property type="evidence" value="ECO:0007669"/>
    <property type="project" value="InterPro"/>
</dbReference>
<dbReference type="OMA" id="DKWLNDG"/>
<keyword evidence="3" id="KW-1185">Reference proteome</keyword>
<dbReference type="InterPro" id="IPR011009">
    <property type="entry name" value="Kinase-like_dom_sf"/>
</dbReference>
<dbReference type="PROSITE" id="PS50011">
    <property type="entry name" value="PROTEIN_KINASE_DOM"/>
    <property type="match status" value="1"/>
</dbReference>
<evidence type="ECO:0000256" key="1">
    <source>
        <dbReference type="SAM" id="MobiDB-lite"/>
    </source>
</evidence>
<dbReference type="SUPFAM" id="SSF56112">
    <property type="entry name" value="Protein kinase-like (PK-like)"/>
    <property type="match status" value="1"/>
</dbReference>
<evidence type="ECO:0000313" key="4">
    <source>
        <dbReference type="RefSeq" id="XP_025031988.1"/>
    </source>
</evidence>
<feature type="compositionally biased region" description="Basic and acidic residues" evidence="1">
    <location>
        <begin position="454"/>
        <end position="464"/>
    </location>
</feature>
<reference evidence="4" key="1">
    <citation type="submission" date="2025-08" db="UniProtKB">
        <authorList>
            <consortium name="RefSeq"/>
        </authorList>
    </citation>
    <scope>IDENTIFICATION</scope>
    <source>
        <tissue evidence="4">Liver</tissue>
    </source>
</reference>
<protein>
    <submittedName>
        <fullName evidence="4">Uncharacterized protein LOC112542719</fullName>
    </submittedName>
</protein>
<feature type="compositionally biased region" description="Polar residues" evidence="1">
    <location>
        <begin position="442"/>
        <end position="453"/>
    </location>
</feature>
<dbReference type="GeneID" id="112542719"/>
<dbReference type="RefSeq" id="XP_025031988.1">
    <property type="nucleotide sequence ID" value="XM_025176220.1"/>
</dbReference>
<feature type="region of interest" description="Disordered" evidence="1">
    <location>
        <begin position="144"/>
        <end position="163"/>
    </location>
</feature>
<dbReference type="KEGG" id="pbi:112542719"/>
<dbReference type="AlphaFoldDB" id="A0A9F5N6V7"/>
<dbReference type="GO" id="GO:0005524">
    <property type="term" value="F:ATP binding"/>
    <property type="evidence" value="ECO:0007669"/>
    <property type="project" value="InterPro"/>
</dbReference>
<evidence type="ECO:0000313" key="3">
    <source>
        <dbReference type="Proteomes" id="UP000695026"/>
    </source>
</evidence>
<accession>A0A9F5N6V7</accession>